<keyword evidence="2" id="KW-0285">Flavoprotein</keyword>
<dbReference type="SUPFAM" id="SSF51905">
    <property type="entry name" value="FAD/NAD(P)-binding domain"/>
    <property type="match status" value="1"/>
</dbReference>
<dbReference type="InParanoid" id="D8QLR8"/>
<evidence type="ECO:0000256" key="3">
    <source>
        <dbReference type="SAM" id="MobiDB-lite"/>
    </source>
</evidence>
<dbReference type="Pfam" id="PF00732">
    <property type="entry name" value="GMC_oxred_N"/>
    <property type="match status" value="1"/>
</dbReference>
<evidence type="ECO:0000259" key="5">
    <source>
        <dbReference type="PROSITE" id="PS00623"/>
    </source>
</evidence>
<dbReference type="OMA" id="IGYLQCA"/>
<dbReference type="EMBL" id="GL377319">
    <property type="protein sequence ID" value="EFI91158.1"/>
    <property type="molecule type" value="Genomic_DNA"/>
</dbReference>
<feature type="signal peptide" evidence="4">
    <location>
        <begin position="1"/>
        <end position="18"/>
    </location>
</feature>
<feature type="region of interest" description="Disordered" evidence="3">
    <location>
        <begin position="200"/>
        <end position="227"/>
    </location>
</feature>
<dbReference type="InterPro" id="IPR036188">
    <property type="entry name" value="FAD/NAD-bd_sf"/>
</dbReference>
<dbReference type="Gene3D" id="3.30.410.10">
    <property type="entry name" value="Cholesterol Oxidase, domain 2"/>
    <property type="match status" value="1"/>
</dbReference>
<dbReference type="PROSITE" id="PS00623">
    <property type="entry name" value="GMC_OXRED_1"/>
    <property type="match status" value="1"/>
</dbReference>
<evidence type="ECO:0000313" key="7">
    <source>
        <dbReference type="EMBL" id="EFI91158.1"/>
    </source>
</evidence>
<comment type="cofactor">
    <cofactor evidence="1">
        <name>FAD</name>
        <dbReference type="ChEBI" id="CHEBI:57692"/>
    </cofactor>
</comment>
<dbReference type="SUPFAM" id="SSF49344">
    <property type="entry name" value="CBD9-like"/>
    <property type="match status" value="1"/>
</dbReference>
<dbReference type="Proteomes" id="UP000007431">
    <property type="component" value="Unassembled WGS sequence"/>
</dbReference>
<dbReference type="OrthoDB" id="413885at2759"/>
<dbReference type="PROSITE" id="PS00624">
    <property type="entry name" value="GMC_OXRED_2"/>
    <property type="match status" value="1"/>
</dbReference>
<keyword evidence="7" id="KW-0560">Oxidoreductase</keyword>
<dbReference type="EC" id="1.1.99.18" evidence="7"/>
<dbReference type="InterPro" id="IPR000172">
    <property type="entry name" value="GMC_OxRdtase_N"/>
</dbReference>
<evidence type="ECO:0000256" key="2">
    <source>
        <dbReference type="RuleBase" id="RU003968"/>
    </source>
</evidence>
<dbReference type="SUPFAM" id="SSF54373">
    <property type="entry name" value="FAD-linked reductases, C-terminal domain"/>
    <property type="match status" value="1"/>
</dbReference>
<accession>D8QLR8</accession>
<feature type="non-terminal residue" evidence="7">
    <location>
        <position position="759"/>
    </location>
</feature>
<keyword evidence="2" id="KW-0274">FAD</keyword>
<comment type="similarity">
    <text evidence="2">Belongs to the GMC oxidoreductase family.</text>
</comment>
<dbReference type="HOGENOM" id="CLU_011025_0_0_1"/>
<keyword evidence="8" id="KW-1185">Reference proteome</keyword>
<dbReference type="InterPro" id="IPR007867">
    <property type="entry name" value="GMC_OxRtase_C"/>
</dbReference>
<gene>
    <name evidence="7" type="ORF">SCHCODRAFT_114791</name>
</gene>
<dbReference type="GeneID" id="9588658"/>
<proteinExistence type="inferred from homology"/>
<evidence type="ECO:0000256" key="4">
    <source>
        <dbReference type="SAM" id="SignalP"/>
    </source>
</evidence>
<dbReference type="GO" id="GO:0047735">
    <property type="term" value="F:cellobiose dehydrogenase (acceptor) activity"/>
    <property type="evidence" value="ECO:0007669"/>
    <property type="project" value="UniProtKB-EC"/>
</dbReference>
<dbReference type="KEGG" id="scm:SCHCO_02642438"/>
<evidence type="ECO:0000256" key="1">
    <source>
        <dbReference type="ARBA" id="ARBA00001974"/>
    </source>
</evidence>
<dbReference type="Gene3D" id="3.50.50.60">
    <property type="entry name" value="FAD/NAD(P)-binding domain"/>
    <property type="match status" value="1"/>
</dbReference>
<dbReference type="VEuPathDB" id="FungiDB:SCHCODRAFT_02642438"/>
<dbReference type="Pfam" id="PF05199">
    <property type="entry name" value="GMC_oxred_C"/>
    <property type="match status" value="1"/>
</dbReference>
<dbReference type="InterPro" id="IPR015920">
    <property type="entry name" value="Cellobiose_DH-like_cyt"/>
</dbReference>
<organism evidence="8">
    <name type="scientific">Schizophyllum commune (strain H4-8 / FGSC 9210)</name>
    <name type="common">Split gill fungus</name>
    <dbReference type="NCBI Taxonomy" id="578458"/>
    <lineage>
        <taxon>Eukaryota</taxon>
        <taxon>Fungi</taxon>
        <taxon>Dikarya</taxon>
        <taxon>Basidiomycota</taxon>
        <taxon>Agaricomycotina</taxon>
        <taxon>Agaricomycetes</taxon>
        <taxon>Agaricomycetidae</taxon>
        <taxon>Agaricales</taxon>
        <taxon>Schizophyllaceae</taxon>
        <taxon>Schizophyllum</taxon>
    </lineage>
</organism>
<sequence length="759" mass="80663">MLWRAALSALPLVGCALAQTGAQYTDPDNGITFWGITDASHSVTYGYVFPETDTGEFIGEIVSPIEGAWVGVSPKGTMLNSLLLVAWANGGEVVHSARIASGYVLPTPLEGPVITDLPSTTVNATHWKWVYRCQNCTTWDGGSLDPTGSGAPAWAYSTKAVDDPSDPDSDFAQHTDFGFYGLDFASAHASQADYDNWAAGGTGGGGGSPPTTTTTTTTAPPTATATPDPVDYIVVGAGPAGIITADRLSEAGKSVLLLERGGPSTGETGGTYSAPWAEGSGLTKFDVPGLFETLFNDANSFWWCKDVNTFAGCLLGGGTTVNGALYWYPPDIDFSTDNGWPSEWTNHSPYTAKVKERLPSTDAPSTDGKRYLTQVHDVVAELLKPLGFSSITINDEPNRKDHVYGYSAYDFLDGKRAGPVATYLQTAQKRENFKLLMYTNALNVVRNGTQILGVKTNDTSILDGVYTLNPGGRVILSAGSLQTPRLLFQSGIGPKDMITLVQGNTDAAPNLPDEADWIDLPVGENVSDNPSVNLVFTHPDVDSYDNWAEVWDDPRPDDADQYLKDQSGVLAAASPRLNFWRAYVGSDNVTRYMQGTARPGAASIDTDNDYNLANVFTITCYLSTGVTSRGRVGIDAALRAGPIVDPWLTDPVDKEVLLTGIQEIASAIGNVSDLVLITPDNTTTVAAYLDDYDLTAMNSNHWVGSASIGSVVDVNTKVKGTDNLFVVDASIIPALPMGNPQGALMSAAEQAVARILALN</sequence>
<protein>
    <submittedName>
        <fullName evidence="7">Cellobiose dehydrogenase</fullName>
        <ecNumber evidence="7">1.1.99.18</ecNumber>
    </submittedName>
</protein>
<dbReference type="PANTHER" id="PTHR47190">
    <property type="entry name" value="DEHYDROGENASE, PUTATIVE-RELATED"/>
    <property type="match status" value="1"/>
</dbReference>
<feature type="domain" description="Glucose-methanol-choline oxidoreductase N-terminal" evidence="6">
    <location>
        <begin position="479"/>
        <end position="493"/>
    </location>
</feature>
<dbReference type="SMR" id="D8QLR8"/>
<dbReference type="Pfam" id="PF13450">
    <property type="entry name" value="NAD_binding_8"/>
    <property type="match status" value="1"/>
</dbReference>
<dbReference type="RefSeq" id="XP_003026061.1">
    <property type="nucleotide sequence ID" value="XM_003026015.1"/>
</dbReference>
<reference evidence="7 8" key="1">
    <citation type="journal article" date="2010" name="Nat. Biotechnol.">
        <title>Genome sequence of the model mushroom Schizophyllum commune.</title>
        <authorList>
            <person name="Ohm R.A."/>
            <person name="de Jong J.F."/>
            <person name="Lugones L.G."/>
            <person name="Aerts A."/>
            <person name="Kothe E."/>
            <person name="Stajich J.E."/>
            <person name="de Vries R.P."/>
            <person name="Record E."/>
            <person name="Levasseur A."/>
            <person name="Baker S.E."/>
            <person name="Bartholomew K.A."/>
            <person name="Coutinho P.M."/>
            <person name="Erdmann S."/>
            <person name="Fowler T.J."/>
            <person name="Gathman A.C."/>
            <person name="Lombard V."/>
            <person name="Henrissat B."/>
            <person name="Knabe N."/>
            <person name="Kuees U."/>
            <person name="Lilly W.W."/>
            <person name="Lindquist E."/>
            <person name="Lucas S."/>
            <person name="Magnuson J.K."/>
            <person name="Piumi F."/>
            <person name="Raudaskoski M."/>
            <person name="Salamov A."/>
            <person name="Schmutz J."/>
            <person name="Schwarze F.W.M.R."/>
            <person name="vanKuyk P.A."/>
            <person name="Horton J.S."/>
            <person name="Grigoriev I.V."/>
            <person name="Woesten H.A.B."/>
        </authorList>
    </citation>
    <scope>NUCLEOTIDE SEQUENCE [LARGE SCALE GENOMIC DNA]</scope>
    <source>
        <strain evidence="8">H4-8 / FGSC 9210</strain>
    </source>
</reference>
<dbReference type="Gene3D" id="2.60.40.1210">
    <property type="entry name" value="Cellobiose dehydrogenase, cytochrome domain"/>
    <property type="match status" value="1"/>
</dbReference>
<keyword evidence="4" id="KW-0732">Signal</keyword>
<dbReference type="PANTHER" id="PTHR47190:SF2">
    <property type="entry name" value="CELLOBIOSE DEHYDROGENASE (AFU_ORTHOLOGUE AFUA_2G17620)"/>
    <property type="match status" value="1"/>
</dbReference>
<evidence type="ECO:0000259" key="6">
    <source>
        <dbReference type="PROSITE" id="PS00624"/>
    </source>
</evidence>
<dbReference type="eggNOG" id="KOG1238">
    <property type="taxonomic scope" value="Eukaryota"/>
</dbReference>
<name>D8QLR8_SCHCM</name>
<dbReference type="Pfam" id="PF16010">
    <property type="entry name" value="CDH-cyt"/>
    <property type="match status" value="1"/>
</dbReference>
<dbReference type="GO" id="GO:0050660">
    <property type="term" value="F:flavin adenine dinucleotide binding"/>
    <property type="evidence" value="ECO:0007669"/>
    <property type="project" value="InterPro"/>
</dbReference>
<dbReference type="AlphaFoldDB" id="D8QLR8"/>
<dbReference type="STRING" id="578458.D8QLR8"/>
<dbReference type="CDD" id="cd09630">
    <property type="entry name" value="CDH_like_cytochrome"/>
    <property type="match status" value="1"/>
</dbReference>
<feature type="chain" id="PRO_5003120955" evidence="4">
    <location>
        <begin position="19"/>
        <end position="759"/>
    </location>
</feature>
<feature type="compositionally biased region" description="Low complexity" evidence="3">
    <location>
        <begin position="209"/>
        <end position="227"/>
    </location>
</feature>
<dbReference type="InterPro" id="IPR053208">
    <property type="entry name" value="GMC_Oxidoreductase_CD"/>
</dbReference>
<feature type="domain" description="Glucose-methanol-choline oxidoreductase N-terminal" evidence="5">
    <location>
        <begin position="312"/>
        <end position="335"/>
    </location>
</feature>
<evidence type="ECO:0000313" key="8">
    <source>
        <dbReference type="Proteomes" id="UP000007431"/>
    </source>
</evidence>